<gene>
    <name evidence="3" type="ORF">Saso_53440</name>
</gene>
<keyword evidence="2" id="KW-0472">Membrane</keyword>
<sequence>MPPALSVPGGRSRPGPGRHSRPVSVRELRGGARMVLCASVSWYLAVELHIDSAPVAAVLPAVFTLAGIPLWAPRLGFYRLGGVLLGVGIGALALRWLPVSVLSLALVVSVGYLAGLLLRIDGAPSPQVVVSAVLVFGVPVAGYPEQRLLENLVGIAVVVLLGPLLWPPDPCAILSGRLDAYRERLDRLLRRHGVQGAPPAADRDAGTAEDLWQQPRDLGRDLRRARQALRWSVLLRRSAPALEEVGHRIHLAERTAAPLHCLTAHLRLADDRDPFPDAVRHALVGALAGADPTEPIARARAIGRRNEPAAPGTQPDLVHGILLLVLDTLDEYRRAHFPGP</sequence>
<protein>
    <recommendedName>
        <fullName evidence="5">Integral membrane protein</fullName>
    </recommendedName>
</protein>
<keyword evidence="4" id="KW-1185">Reference proteome</keyword>
<name>A0ABQ3S6G7_9ACTN</name>
<keyword evidence="2" id="KW-0812">Transmembrane</keyword>
<feature type="transmembrane region" description="Helical" evidence="2">
    <location>
        <begin position="126"/>
        <end position="143"/>
    </location>
</feature>
<accession>A0ABQ3S6G7</accession>
<feature type="transmembrane region" description="Helical" evidence="2">
    <location>
        <begin position="77"/>
        <end position="94"/>
    </location>
</feature>
<evidence type="ECO:0000256" key="1">
    <source>
        <dbReference type="SAM" id="MobiDB-lite"/>
    </source>
</evidence>
<organism evidence="3 4">
    <name type="scientific">Streptomyces asoensis</name>
    <dbReference type="NCBI Taxonomy" id="249586"/>
    <lineage>
        <taxon>Bacteria</taxon>
        <taxon>Bacillati</taxon>
        <taxon>Actinomycetota</taxon>
        <taxon>Actinomycetes</taxon>
        <taxon>Kitasatosporales</taxon>
        <taxon>Streptomycetaceae</taxon>
        <taxon>Streptomyces</taxon>
    </lineage>
</organism>
<keyword evidence="2" id="KW-1133">Transmembrane helix</keyword>
<reference evidence="4" key="1">
    <citation type="submission" date="2023-07" db="EMBL/GenBank/DDBJ databases">
        <title>Whole genome shotgun sequence of Streptomyces cacaoi subsp. asoensis NBRC 13813.</title>
        <authorList>
            <person name="Komaki H."/>
            <person name="Tamura T."/>
        </authorList>
    </citation>
    <scope>NUCLEOTIDE SEQUENCE [LARGE SCALE GENOMIC DNA]</scope>
    <source>
        <strain evidence="4">NBRC 13813</strain>
    </source>
</reference>
<feature type="transmembrane region" description="Helical" evidence="2">
    <location>
        <begin position="101"/>
        <end position="120"/>
    </location>
</feature>
<feature type="compositionally biased region" description="Low complexity" evidence="1">
    <location>
        <begin position="1"/>
        <end position="15"/>
    </location>
</feature>
<proteinExistence type="predicted"/>
<dbReference type="Proteomes" id="UP000649259">
    <property type="component" value="Unassembled WGS sequence"/>
</dbReference>
<comment type="caution">
    <text evidence="3">The sequence shown here is derived from an EMBL/GenBank/DDBJ whole genome shotgun (WGS) entry which is preliminary data.</text>
</comment>
<evidence type="ECO:0000313" key="4">
    <source>
        <dbReference type="Proteomes" id="UP000649259"/>
    </source>
</evidence>
<evidence type="ECO:0008006" key="5">
    <source>
        <dbReference type="Google" id="ProtNLM"/>
    </source>
</evidence>
<evidence type="ECO:0000256" key="2">
    <source>
        <dbReference type="SAM" id="Phobius"/>
    </source>
</evidence>
<dbReference type="EMBL" id="BNEB01000005">
    <property type="protein sequence ID" value="GHI63694.1"/>
    <property type="molecule type" value="Genomic_DNA"/>
</dbReference>
<feature type="region of interest" description="Disordered" evidence="1">
    <location>
        <begin position="1"/>
        <end position="23"/>
    </location>
</feature>
<feature type="transmembrane region" description="Helical" evidence="2">
    <location>
        <begin position="53"/>
        <end position="71"/>
    </location>
</feature>
<evidence type="ECO:0000313" key="3">
    <source>
        <dbReference type="EMBL" id="GHI63694.1"/>
    </source>
</evidence>